<sequence>MFFELKENSLFVADSHYNEKNKQFLIFLEKLKSKEIECKQLILMGDMFDFISSESKYFVKRNQKLLDIINELSNDIDILYFEGNHDYNMQPLFKNVKVIKREKQPLLLNYKNKKIAICHGDIFTPKSYDIYCKVIRNHYLLIFLNMLDIKNFISKKIYYALIKKIICFDFKEFETLALKRSRNFDADIIVEGHFHQGKQYTFGNKRYINIPSLCCSQEYSILKDEQFIKIKLNK</sequence>
<dbReference type="EMBL" id="NXFY01000018">
    <property type="protein sequence ID" value="PHO17385.1"/>
    <property type="molecule type" value="Genomic_DNA"/>
</dbReference>
<dbReference type="KEGG" id="amol:AMOL_0730"/>
<dbReference type="EC" id="3.6.1.54" evidence="7"/>
<evidence type="ECO:0000259" key="6">
    <source>
        <dbReference type="Pfam" id="PF00149"/>
    </source>
</evidence>
<proteinExistence type="predicted"/>
<evidence type="ECO:0000256" key="3">
    <source>
        <dbReference type="ARBA" id="ARBA00022723"/>
    </source>
</evidence>
<reference evidence="8 9" key="1">
    <citation type="submission" date="2017-09" db="EMBL/GenBank/DDBJ databases">
        <title>Arcobacter canalis sp. nov., a new species isolated from a water canal contaminated with urban sewage.</title>
        <authorList>
            <person name="Perez-Cataluna A."/>
            <person name="Salas-Masso N."/>
            <person name="Figueras M.J."/>
        </authorList>
    </citation>
    <scope>NUCLEOTIDE SEQUENCE [LARGE SCALE GENOMIC DNA]</scope>
    <source>
        <strain evidence="8 9">F98-3</strain>
    </source>
</reference>
<reference evidence="7 10" key="2">
    <citation type="submission" date="2018-08" db="EMBL/GenBank/DDBJ databases">
        <title>Complete genome of the Arcobacter molluscorum type strain LMG 25693.</title>
        <authorList>
            <person name="Miller W.G."/>
            <person name="Yee E."/>
            <person name="Bono J.L."/>
        </authorList>
    </citation>
    <scope>NUCLEOTIDE SEQUENCE [LARGE SCALE GENOMIC DNA]</scope>
    <source>
        <strain evidence="7 10">CECT 7696</strain>
    </source>
</reference>
<evidence type="ECO:0000313" key="8">
    <source>
        <dbReference type="EMBL" id="PHO17385.1"/>
    </source>
</evidence>
<dbReference type="GO" id="GO:0016020">
    <property type="term" value="C:membrane"/>
    <property type="evidence" value="ECO:0007669"/>
    <property type="project" value="GOC"/>
</dbReference>
<dbReference type="RefSeq" id="WP_099343112.1">
    <property type="nucleotide sequence ID" value="NZ_CP032098.1"/>
</dbReference>
<dbReference type="GO" id="GO:0046872">
    <property type="term" value="F:metal ion binding"/>
    <property type="evidence" value="ECO:0007669"/>
    <property type="project" value="UniProtKB-KW"/>
</dbReference>
<dbReference type="SUPFAM" id="SSF56300">
    <property type="entry name" value="Metallo-dependent phosphatases"/>
    <property type="match status" value="1"/>
</dbReference>
<keyword evidence="3" id="KW-0479">Metal-binding</keyword>
<dbReference type="EMBL" id="CP032098">
    <property type="protein sequence ID" value="AXX91727.1"/>
    <property type="molecule type" value="Genomic_DNA"/>
</dbReference>
<dbReference type="PANTHER" id="PTHR34990">
    <property type="entry name" value="UDP-2,3-DIACYLGLUCOSAMINE HYDROLASE-RELATED"/>
    <property type="match status" value="1"/>
</dbReference>
<protein>
    <submittedName>
        <fullName evidence="8">UDP-2,3-diacylglucosamine hydrolase</fullName>
        <ecNumber evidence="7">3.6.1.54</ecNumber>
    </submittedName>
</protein>
<dbReference type="Gene3D" id="3.60.21.10">
    <property type="match status" value="1"/>
</dbReference>
<keyword evidence="2" id="KW-0997">Cell inner membrane</keyword>
<dbReference type="GO" id="GO:0008758">
    <property type="term" value="F:UDP-2,3-diacylglucosamine hydrolase activity"/>
    <property type="evidence" value="ECO:0007669"/>
    <property type="project" value="TreeGrafter"/>
</dbReference>
<evidence type="ECO:0000313" key="9">
    <source>
        <dbReference type="Proteomes" id="UP000221222"/>
    </source>
</evidence>
<keyword evidence="5" id="KW-0464">Manganese</keyword>
<dbReference type="PANTHER" id="PTHR34990:SF2">
    <property type="entry name" value="BLL8164 PROTEIN"/>
    <property type="match status" value="1"/>
</dbReference>
<keyword evidence="1" id="KW-1003">Cell membrane</keyword>
<evidence type="ECO:0000313" key="10">
    <source>
        <dbReference type="Proteomes" id="UP000262712"/>
    </source>
</evidence>
<dbReference type="InterPro" id="IPR004843">
    <property type="entry name" value="Calcineurin-like_PHP"/>
</dbReference>
<dbReference type="InterPro" id="IPR029052">
    <property type="entry name" value="Metallo-depent_PP-like"/>
</dbReference>
<evidence type="ECO:0000256" key="1">
    <source>
        <dbReference type="ARBA" id="ARBA00022475"/>
    </source>
</evidence>
<keyword evidence="4" id="KW-0472">Membrane</keyword>
<organism evidence="8 9">
    <name type="scientific">Malaciobacter molluscorum LMG 25693</name>
    <dbReference type="NCBI Taxonomy" id="870501"/>
    <lineage>
        <taxon>Bacteria</taxon>
        <taxon>Pseudomonadati</taxon>
        <taxon>Campylobacterota</taxon>
        <taxon>Epsilonproteobacteria</taxon>
        <taxon>Campylobacterales</taxon>
        <taxon>Arcobacteraceae</taxon>
        <taxon>Malaciobacter</taxon>
    </lineage>
</organism>
<dbReference type="AlphaFoldDB" id="A0A2G1DFX3"/>
<dbReference type="Pfam" id="PF00149">
    <property type="entry name" value="Metallophos"/>
    <property type="match status" value="1"/>
</dbReference>
<dbReference type="InterPro" id="IPR043461">
    <property type="entry name" value="LpxH-like"/>
</dbReference>
<evidence type="ECO:0000256" key="4">
    <source>
        <dbReference type="ARBA" id="ARBA00023136"/>
    </source>
</evidence>
<dbReference type="GO" id="GO:0009245">
    <property type="term" value="P:lipid A biosynthetic process"/>
    <property type="evidence" value="ECO:0007669"/>
    <property type="project" value="TreeGrafter"/>
</dbReference>
<name>A0A2G1DFX3_9BACT</name>
<feature type="domain" description="Calcineurin-like phosphoesterase" evidence="6">
    <location>
        <begin position="10"/>
        <end position="196"/>
    </location>
</feature>
<keyword evidence="9" id="KW-1185">Reference proteome</keyword>
<gene>
    <name evidence="7" type="primary">lpxH</name>
    <name evidence="7" type="ORF">AMOL_0730</name>
    <name evidence="8" type="ORF">CPU12_10695</name>
</gene>
<evidence type="ECO:0000256" key="2">
    <source>
        <dbReference type="ARBA" id="ARBA00022519"/>
    </source>
</evidence>
<evidence type="ECO:0000313" key="7">
    <source>
        <dbReference type="EMBL" id="AXX91727.1"/>
    </source>
</evidence>
<evidence type="ECO:0000256" key="5">
    <source>
        <dbReference type="ARBA" id="ARBA00023211"/>
    </source>
</evidence>
<accession>A0A2G1DFX3</accession>
<dbReference type="Proteomes" id="UP000262712">
    <property type="component" value="Chromosome"/>
</dbReference>
<keyword evidence="8" id="KW-0378">Hydrolase</keyword>
<dbReference type="Proteomes" id="UP000221222">
    <property type="component" value="Unassembled WGS sequence"/>
</dbReference>